<dbReference type="PROSITE" id="PS50850">
    <property type="entry name" value="MFS"/>
    <property type="match status" value="1"/>
</dbReference>
<evidence type="ECO:0000256" key="4">
    <source>
        <dbReference type="ARBA" id="ARBA00023136"/>
    </source>
</evidence>
<comment type="subcellular location">
    <subcellularLocation>
        <location evidence="1">Cell membrane</location>
        <topology evidence="1">Multi-pass membrane protein</topology>
    </subcellularLocation>
</comment>
<sequence length="412" mass="41748">MTTTVGAIEHLQRRTMLVLVVMQVIGMIGVGAAPSVGILLATEVTQNEAIAGLARSSSTLGAALMGLPLGSLAARRGRRVALTLGWYVAAAGAALLVFAAQFSLVVPLFIGLFAIGAGTAAGLQSRFAATDLAPVAGRGRALALVVWVGTLGSVLGPNLGVPGEWLHDRIGINVFGGAFGIAAVCLALAATVVWIWLRPDPLVTLQARAGVSTVPGAQRPRLGQALAEVRRSGPGRLALVGILVGQSVMVAVMTMTPVHLAHHGDTITVIGLTISLHVAAMYVFAPLVGWCVDRLGHRVTIAIGVALLAAACLVGAAWQHETAAIVTALGLLGVGWSFTSVASSALFSVAVSDAHRAQAQGGADALSNLCAAVAAFASGPLMAASDFSVLSLDALVLLVPLAVLLVPRRATG</sequence>
<dbReference type="InterPro" id="IPR011701">
    <property type="entry name" value="MFS"/>
</dbReference>
<feature type="transmembrane region" description="Helical" evidence="5">
    <location>
        <begin position="141"/>
        <end position="160"/>
    </location>
</feature>
<evidence type="ECO:0000313" key="8">
    <source>
        <dbReference type="Proteomes" id="UP001597492"/>
    </source>
</evidence>
<evidence type="ECO:0000313" key="7">
    <source>
        <dbReference type="EMBL" id="MFD2758733.1"/>
    </source>
</evidence>
<comment type="caution">
    <text evidence="7">The sequence shown here is derived from an EMBL/GenBank/DDBJ whole genome shotgun (WGS) entry which is preliminary data.</text>
</comment>
<feature type="transmembrane region" description="Helical" evidence="5">
    <location>
        <begin position="267"/>
        <end position="292"/>
    </location>
</feature>
<dbReference type="RefSeq" id="WP_390295722.1">
    <property type="nucleotide sequence ID" value="NZ_JBHUNE010000007.1"/>
</dbReference>
<feature type="transmembrane region" description="Helical" evidence="5">
    <location>
        <begin position="108"/>
        <end position="129"/>
    </location>
</feature>
<organism evidence="7 8">
    <name type="scientific">Gulosibacter faecalis</name>
    <dbReference type="NCBI Taxonomy" id="272240"/>
    <lineage>
        <taxon>Bacteria</taxon>
        <taxon>Bacillati</taxon>
        <taxon>Actinomycetota</taxon>
        <taxon>Actinomycetes</taxon>
        <taxon>Micrococcales</taxon>
        <taxon>Microbacteriaceae</taxon>
        <taxon>Gulosibacter</taxon>
    </lineage>
</organism>
<evidence type="ECO:0000256" key="1">
    <source>
        <dbReference type="ARBA" id="ARBA00004651"/>
    </source>
</evidence>
<feature type="transmembrane region" description="Helical" evidence="5">
    <location>
        <begin position="53"/>
        <end position="72"/>
    </location>
</feature>
<feature type="transmembrane region" description="Helical" evidence="5">
    <location>
        <begin position="84"/>
        <end position="102"/>
    </location>
</feature>
<feature type="transmembrane region" description="Helical" evidence="5">
    <location>
        <begin position="299"/>
        <end position="318"/>
    </location>
</feature>
<dbReference type="PANTHER" id="PTHR23534">
    <property type="entry name" value="MFS PERMEASE"/>
    <property type="match status" value="1"/>
</dbReference>
<dbReference type="InterPro" id="IPR020846">
    <property type="entry name" value="MFS_dom"/>
</dbReference>
<feature type="transmembrane region" description="Helical" evidence="5">
    <location>
        <begin position="324"/>
        <end position="351"/>
    </location>
</feature>
<dbReference type="PANTHER" id="PTHR23534:SF1">
    <property type="entry name" value="MAJOR FACILITATOR SUPERFAMILY PROTEIN"/>
    <property type="match status" value="1"/>
</dbReference>
<keyword evidence="8" id="KW-1185">Reference proteome</keyword>
<keyword evidence="4 5" id="KW-0472">Membrane</keyword>
<feature type="domain" description="Major facilitator superfamily (MFS) profile" evidence="6">
    <location>
        <begin position="15"/>
        <end position="411"/>
    </location>
</feature>
<keyword evidence="3 5" id="KW-1133">Transmembrane helix</keyword>
<gene>
    <name evidence="7" type="ORF">ACFSW7_10140</name>
</gene>
<feature type="transmembrane region" description="Helical" evidence="5">
    <location>
        <begin position="363"/>
        <end position="381"/>
    </location>
</feature>
<reference evidence="8" key="1">
    <citation type="journal article" date="2019" name="Int. J. Syst. Evol. Microbiol.">
        <title>The Global Catalogue of Microorganisms (GCM) 10K type strain sequencing project: providing services to taxonomists for standard genome sequencing and annotation.</title>
        <authorList>
            <consortium name="The Broad Institute Genomics Platform"/>
            <consortium name="The Broad Institute Genome Sequencing Center for Infectious Disease"/>
            <person name="Wu L."/>
            <person name="Ma J."/>
        </authorList>
    </citation>
    <scope>NUCLEOTIDE SEQUENCE [LARGE SCALE GENOMIC DNA]</scope>
    <source>
        <strain evidence="8">TISTR 1514</strain>
    </source>
</reference>
<dbReference type="Pfam" id="PF07690">
    <property type="entry name" value="MFS_1"/>
    <property type="match status" value="1"/>
</dbReference>
<evidence type="ECO:0000256" key="5">
    <source>
        <dbReference type="SAM" id="Phobius"/>
    </source>
</evidence>
<dbReference type="Gene3D" id="1.20.1250.20">
    <property type="entry name" value="MFS general substrate transporter like domains"/>
    <property type="match status" value="1"/>
</dbReference>
<accession>A0ABW5UZB6</accession>
<dbReference type="SUPFAM" id="SSF103473">
    <property type="entry name" value="MFS general substrate transporter"/>
    <property type="match status" value="1"/>
</dbReference>
<feature type="transmembrane region" description="Helical" evidence="5">
    <location>
        <begin position="237"/>
        <end position="255"/>
    </location>
</feature>
<keyword evidence="2 5" id="KW-0812">Transmembrane</keyword>
<dbReference type="InterPro" id="IPR036259">
    <property type="entry name" value="MFS_trans_sf"/>
</dbReference>
<protein>
    <submittedName>
        <fullName evidence="7">MFS transporter</fullName>
    </submittedName>
</protein>
<evidence type="ECO:0000259" key="6">
    <source>
        <dbReference type="PROSITE" id="PS50850"/>
    </source>
</evidence>
<dbReference type="Proteomes" id="UP001597492">
    <property type="component" value="Unassembled WGS sequence"/>
</dbReference>
<proteinExistence type="predicted"/>
<feature type="transmembrane region" description="Helical" evidence="5">
    <location>
        <begin position="172"/>
        <end position="197"/>
    </location>
</feature>
<feature type="transmembrane region" description="Helical" evidence="5">
    <location>
        <begin position="387"/>
        <end position="406"/>
    </location>
</feature>
<dbReference type="EMBL" id="JBHUNE010000007">
    <property type="protein sequence ID" value="MFD2758733.1"/>
    <property type="molecule type" value="Genomic_DNA"/>
</dbReference>
<evidence type="ECO:0000256" key="2">
    <source>
        <dbReference type="ARBA" id="ARBA00022692"/>
    </source>
</evidence>
<feature type="transmembrane region" description="Helical" evidence="5">
    <location>
        <begin position="17"/>
        <end position="41"/>
    </location>
</feature>
<evidence type="ECO:0000256" key="3">
    <source>
        <dbReference type="ARBA" id="ARBA00022989"/>
    </source>
</evidence>
<name>A0ABW5UZB6_9MICO</name>